<dbReference type="PANTHER" id="PTHR47592:SF27">
    <property type="entry name" value="OS08G0421700 PROTEIN"/>
    <property type="match status" value="1"/>
</dbReference>
<proteinExistence type="predicted"/>
<comment type="caution">
    <text evidence="1">The sequence shown here is derived from an EMBL/GenBank/DDBJ whole genome shotgun (WGS) entry which is preliminary data.</text>
</comment>
<dbReference type="PANTHER" id="PTHR47592">
    <property type="entry name" value="PBF68 PROTEIN"/>
    <property type="match status" value="1"/>
</dbReference>
<protein>
    <submittedName>
        <fullName evidence="1">UBN2_2 domain-containing protein</fullName>
    </submittedName>
</protein>
<keyword evidence="2" id="KW-1185">Reference proteome</keyword>
<evidence type="ECO:0000313" key="1">
    <source>
        <dbReference type="EMBL" id="GAV66922.1"/>
    </source>
</evidence>
<evidence type="ECO:0000313" key="2">
    <source>
        <dbReference type="Proteomes" id="UP000187406"/>
    </source>
</evidence>
<dbReference type="OrthoDB" id="1302772at2759"/>
<reference evidence="2" key="1">
    <citation type="submission" date="2016-04" db="EMBL/GenBank/DDBJ databases">
        <title>Cephalotus genome sequencing.</title>
        <authorList>
            <person name="Fukushima K."/>
            <person name="Hasebe M."/>
            <person name="Fang X."/>
        </authorList>
    </citation>
    <scope>NUCLEOTIDE SEQUENCE [LARGE SCALE GENOMIC DNA]</scope>
    <source>
        <strain evidence="2">cv. St1</strain>
    </source>
</reference>
<organism evidence="1 2">
    <name type="scientific">Cephalotus follicularis</name>
    <name type="common">Albany pitcher plant</name>
    <dbReference type="NCBI Taxonomy" id="3775"/>
    <lineage>
        <taxon>Eukaryota</taxon>
        <taxon>Viridiplantae</taxon>
        <taxon>Streptophyta</taxon>
        <taxon>Embryophyta</taxon>
        <taxon>Tracheophyta</taxon>
        <taxon>Spermatophyta</taxon>
        <taxon>Magnoliopsida</taxon>
        <taxon>eudicotyledons</taxon>
        <taxon>Gunneridae</taxon>
        <taxon>Pentapetalae</taxon>
        <taxon>rosids</taxon>
        <taxon>fabids</taxon>
        <taxon>Oxalidales</taxon>
        <taxon>Cephalotaceae</taxon>
        <taxon>Cephalotus</taxon>
    </lineage>
</organism>
<dbReference type="Proteomes" id="UP000187406">
    <property type="component" value="Unassembled WGS sequence"/>
</dbReference>
<dbReference type="AlphaFoldDB" id="A0A1Q3BGE4"/>
<name>A0A1Q3BGE4_CEPFO</name>
<dbReference type="InParanoid" id="A0A1Q3BGE4"/>
<accession>A0A1Q3BGE4</accession>
<gene>
    <name evidence="1" type="ORF">CFOL_v3_10432</name>
</gene>
<dbReference type="EMBL" id="BDDD01000509">
    <property type="protein sequence ID" value="GAV66922.1"/>
    <property type="molecule type" value="Genomic_DNA"/>
</dbReference>
<dbReference type="Pfam" id="PF14223">
    <property type="entry name" value="Retrotran_gag_2"/>
    <property type="match status" value="1"/>
</dbReference>
<sequence length="131" mass="15122">MIQVPFPVCYNEDGSYSREQLIKWREDDYVCQRMILGTMSNGLFDAFWQHSTALGLWNALLARHTTEDVGHRAFLINKYIEYKMVDDEPILDQLQEIVGVAQDIAAIGEPMSENFQVSTNFGKLPPSWKDY</sequence>